<feature type="domain" description="Helitron helicase-like" evidence="2">
    <location>
        <begin position="769"/>
        <end position="829"/>
    </location>
</feature>
<evidence type="ECO:0000259" key="3">
    <source>
        <dbReference type="Pfam" id="PF20209"/>
    </source>
</evidence>
<comment type="caution">
    <text evidence="4">The sequence shown here is derived from an EMBL/GenBank/DDBJ whole genome shotgun (WGS) entry which is preliminary data.</text>
</comment>
<name>A0AAV1KVK9_9NEOP</name>
<gene>
    <name evidence="4" type="ORF">PARMNEM_LOCUS6844</name>
</gene>
<sequence>MRKRYLEESNNEKSKRLEANRKRTRLTHSQERLDEHEERLSKMRSYINDRLSQEYEEQRAHRLGLIRERLSNETEDEHLLRLDAARNCSAMVILHETPEERSNRLSAMRQAAWERRNQCNAENFKKAINPHADLPCSICKKSLYPQQRTIWQTTNLGSILPNELVALGNIITCSRCSNNIKKHNTPPQAYWNKMSVAAIPTEIDDLSEIEKRFICRVVPFLKIIKVQNRLSQDWCKGQAIIFAQDVVELAEQLPLEPNQTGLVFVVESRENLEHSREFQIDVGKLQLALQWLLMNNALYKDVRVYFPTVIDISTITQIADEPAHGYDSEEPIAERLTIPTNNYTALSNNVSILHGSFHQDNQRFSPESRGRQCTGIATVASVAFSLINPNNWCKSDIDYMLLVGDKYYRDCIAARANRNPEEAHMEYLAATELLPNITYNNRKVDINVRHESAFNGHVDNDNSEEGFPNLLNALINVFRDHSYAILTLNNTTVAVHYRQEPEGISYWLFDSHARGLKGFKARTRGTSCCIRSTSIHDLHIILRRNLFIKNTSVNVLTQIVFSLTPLTITPENQLERLQQHRETYSDIQQRLQSSNCHQPQDLHTSIIVQQPPKENINNMEKYLIDPQLQQNYNTETRYIFTTSMLRNIDERIPNLDSVVTIDNPNPEDEVRLQEVKRKTALPLYYECERRMEELGWYFLFPDGKNGFGEEREVSITPLDYFQARVMTNDKRFQRNDYLFFALSVVEYFRAKASVSVSCRMRQGQREFTPHGLIDNIHLNMRNVRGSASYWRRCCSELIAMVRSLGPPTWFMTFSCNDLNWPDMIKSLLIADERNVNDIDNVTFPERLKLV</sequence>
<dbReference type="EMBL" id="CAVLGL010000080">
    <property type="protein sequence ID" value="CAK1585811.1"/>
    <property type="molecule type" value="Genomic_DNA"/>
</dbReference>
<evidence type="ECO:0000313" key="5">
    <source>
        <dbReference type="Proteomes" id="UP001314205"/>
    </source>
</evidence>
<dbReference type="Gene3D" id="3.90.70.120">
    <property type="match status" value="1"/>
</dbReference>
<evidence type="ECO:0000256" key="1">
    <source>
        <dbReference type="SAM" id="MobiDB-lite"/>
    </source>
</evidence>
<accession>A0AAV1KVK9</accession>
<feature type="compositionally biased region" description="Basic and acidic residues" evidence="1">
    <location>
        <begin position="1"/>
        <end position="21"/>
    </location>
</feature>
<dbReference type="Pfam" id="PF20209">
    <property type="entry name" value="DUF6570"/>
    <property type="match status" value="1"/>
</dbReference>
<keyword evidence="5" id="KW-1185">Reference proteome</keyword>
<evidence type="ECO:0000259" key="2">
    <source>
        <dbReference type="Pfam" id="PF14214"/>
    </source>
</evidence>
<evidence type="ECO:0008006" key="6">
    <source>
        <dbReference type="Google" id="ProtNLM"/>
    </source>
</evidence>
<feature type="domain" description="DUF6570" evidence="3">
    <location>
        <begin position="184"/>
        <end position="303"/>
    </location>
</feature>
<evidence type="ECO:0000313" key="4">
    <source>
        <dbReference type="EMBL" id="CAK1585811.1"/>
    </source>
</evidence>
<protein>
    <recommendedName>
        <fullName evidence="6">Helitron helicase-like domain-containing protein</fullName>
    </recommendedName>
</protein>
<dbReference type="PANTHER" id="PTHR40552:SF6">
    <property type="entry name" value="FI09606P-RELATED"/>
    <property type="match status" value="1"/>
</dbReference>
<dbReference type="PANTHER" id="PTHR40552">
    <property type="entry name" value="AT05186P-RELATED"/>
    <property type="match status" value="1"/>
</dbReference>
<dbReference type="Pfam" id="PF14214">
    <property type="entry name" value="Helitron_like_N"/>
    <property type="match status" value="1"/>
</dbReference>
<proteinExistence type="predicted"/>
<feature type="region of interest" description="Disordered" evidence="1">
    <location>
        <begin position="1"/>
        <end position="37"/>
    </location>
</feature>
<feature type="compositionally biased region" description="Basic and acidic residues" evidence="1">
    <location>
        <begin position="28"/>
        <end position="37"/>
    </location>
</feature>
<dbReference type="Proteomes" id="UP001314205">
    <property type="component" value="Unassembled WGS sequence"/>
</dbReference>
<dbReference type="AlphaFoldDB" id="A0AAV1KVK9"/>
<reference evidence="4 5" key="1">
    <citation type="submission" date="2023-11" db="EMBL/GenBank/DDBJ databases">
        <authorList>
            <person name="Hedman E."/>
            <person name="Englund M."/>
            <person name="Stromberg M."/>
            <person name="Nyberg Akerstrom W."/>
            <person name="Nylinder S."/>
            <person name="Jareborg N."/>
            <person name="Kallberg Y."/>
            <person name="Kronander E."/>
        </authorList>
    </citation>
    <scope>NUCLEOTIDE SEQUENCE [LARGE SCALE GENOMIC DNA]</scope>
</reference>
<dbReference type="InterPro" id="IPR046700">
    <property type="entry name" value="DUF6570"/>
</dbReference>
<dbReference type="InterPro" id="IPR025476">
    <property type="entry name" value="Helitron_helicase-like"/>
</dbReference>
<organism evidence="4 5">
    <name type="scientific">Parnassius mnemosyne</name>
    <name type="common">clouded apollo</name>
    <dbReference type="NCBI Taxonomy" id="213953"/>
    <lineage>
        <taxon>Eukaryota</taxon>
        <taxon>Metazoa</taxon>
        <taxon>Ecdysozoa</taxon>
        <taxon>Arthropoda</taxon>
        <taxon>Hexapoda</taxon>
        <taxon>Insecta</taxon>
        <taxon>Pterygota</taxon>
        <taxon>Neoptera</taxon>
        <taxon>Endopterygota</taxon>
        <taxon>Lepidoptera</taxon>
        <taxon>Glossata</taxon>
        <taxon>Ditrysia</taxon>
        <taxon>Papilionoidea</taxon>
        <taxon>Papilionidae</taxon>
        <taxon>Parnassiinae</taxon>
        <taxon>Parnassini</taxon>
        <taxon>Parnassius</taxon>
        <taxon>Driopa</taxon>
    </lineage>
</organism>